<dbReference type="InterPro" id="IPR010982">
    <property type="entry name" value="Lambda_DNA-bd_dom_sf"/>
</dbReference>
<dbReference type="Pfam" id="PF01381">
    <property type="entry name" value="HTH_3"/>
    <property type="match status" value="1"/>
</dbReference>
<evidence type="ECO:0000313" key="4">
    <source>
        <dbReference type="Proteomes" id="UP001185028"/>
    </source>
</evidence>
<dbReference type="InterPro" id="IPR011051">
    <property type="entry name" value="RmlC_Cupin_sf"/>
</dbReference>
<dbReference type="RefSeq" id="WP_188773786.1">
    <property type="nucleotide sequence ID" value="NZ_BMMB01000001.1"/>
</dbReference>
<protein>
    <submittedName>
        <fullName evidence="3">Transcriptional regulator with XRE-family HTH domain</fullName>
    </submittedName>
</protein>
<dbReference type="PANTHER" id="PTHR46797">
    <property type="entry name" value="HTH-TYPE TRANSCRIPTIONAL REGULATOR"/>
    <property type="match status" value="1"/>
</dbReference>
<dbReference type="InterPro" id="IPR001387">
    <property type="entry name" value="Cro/C1-type_HTH"/>
</dbReference>
<keyword evidence="1" id="KW-0238">DNA-binding</keyword>
<keyword evidence="4" id="KW-1185">Reference proteome</keyword>
<dbReference type="CDD" id="cd02209">
    <property type="entry name" value="cupin_XRE_C"/>
    <property type="match status" value="1"/>
</dbReference>
<dbReference type="Gene3D" id="2.60.120.10">
    <property type="entry name" value="Jelly Rolls"/>
    <property type="match status" value="1"/>
</dbReference>
<sequence length="179" mass="20009">MEIGSMIRAIRKRKNITIAQICEQTGLSQGFMSQLENNKTSPSLATLESIAAVLNVSLAHLLLSREERINIVKKDERPLTSIGQQPMKVYELGITRNMRVTLVELPAGYSSSDKMIAHEGEEIHTVVEGRVRVEYGAEVTELDAGDSFSWNAVVPHRVTNIGEQSATILIAVYREREWM</sequence>
<reference evidence="3 4" key="1">
    <citation type="submission" date="2023-07" db="EMBL/GenBank/DDBJ databases">
        <title>Genomic Encyclopedia of Type Strains, Phase IV (KMG-IV): sequencing the most valuable type-strain genomes for metagenomic binning, comparative biology and taxonomic classification.</title>
        <authorList>
            <person name="Goeker M."/>
        </authorList>
    </citation>
    <scope>NUCLEOTIDE SEQUENCE [LARGE SCALE GENOMIC DNA]</scope>
    <source>
        <strain evidence="3 4">DSM 22170</strain>
    </source>
</reference>
<dbReference type="SMART" id="SM00530">
    <property type="entry name" value="HTH_XRE"/>
    <property type="match status" value="1"/>
</dbReference>
<name>A0ABU1IYP1_9BACL</name>
<dbReference type="CDD" id="cd00093">
    <property type="entry name" value="HTH_XRE"/>
    <property type="match status" value="1"/>
</dbReference>
<dbReference type="SUPFAM" id="SSF47413">
    <property type="entry name" value="lambda repressor-like DNA-binding domains"/>
    <property type="match status" value="1"/>
</dbReference>
<dbReference type="PROSITE" id="PS50943">
    <property type="entry name" value="HTH_CROC1"/>
    <property type="match status" value="1"/>
</dbReference>
<evidence type="ECO:0000259" key="2">
    <source>
        <dbReference type="PROSITE" id="PS50943"/>
    </source>
</evidence>
<dbReference type="EMBL" id="JAVDQH010000008">
    <property type="protein sequence ID" value="MDR6244375.1"/>
    <property type="molecule type" value="Genomic_DNA"/>
</dbReference>
<accession>A0ABU1IYP1</accession>
<gene>
    <name evidence="3" type="ORF">JOC58_002268</name>
</gene>
<evidence type="ECO:0000256" key="1">
    <source>
        <dbReference type="ARBA" id="ARBA00023125"/>
    </source>
</evidence>
<dbReference type="PANTHER" id="PTHR46797:SF2">
    <property type="entry name" value="TRANSCRIPTIONAL REGULATOR"/>
    <property type="match status" value="1"/>
</dbReference>
<organism evidence="3 4">
    <name type="scientific">Paenibacillus hunanensis</name>
    <dbReference type="NCBI Taxonomy" id="539262"/>
    <lineage>
        <taxon>Bacteria</taxon>
        <taxon>Bacillati</taxon>
        <taxon>Bacillota</taxon>
        <taxon>Bacilli</taxon>
        <taxon>Bacillales</taxon>
        <taxon>Paenibacillaceae</taxon>
        <taxon>Paenibacillus</taxon>
    </lineage>
</organism>
<dbReference type="Pfam" id="PF07883">
    <property type="entry name" value="Cupin_2"/>
    <property type="match status" value="1"/>
</dbReference>
<dbReference type="InterPro" id="IPR014710">
    <property type="entry name" value="RmlC-like_jellyroll"/>
</dbReference>
<dbReference type="SUPFAM" id="SSF51182">
    <property type="entry name" value="RmlC-like cupins"/>
    <property type="match status" value="1"/>
</dbReference>
<evidence type="ECO:0000313" key="3">
    <source>
        <dbReference type="EMBL" id="MDR6244375.1"/>
    </source>
</evidence>
<dbReference type="Proteomes" id="UP001185028">
    <property type="component" value="Unassembled WGS sequence"/>
</dbReference>
<dbReference type="Gene3D" id="1.10.260.40">
    <property type="entry name" value="lambda repressor-like DNA-binding domains"/>
    <property type="match status" value="1"/>
</dbReference>
<feature type="domain" description="HTH cro/C1-type" evidence="2">
    <location>
        <begin position="7"/>
        <end position="61"/>
    </location>
</feature>
<dbReference type="InterPro" id="IPR013096">
    <property type="entry name" value="Cupin_2"/>
</dbReference>
<dbReference type="InterPro" id="IPR050807">
    <property type="entry name" value="TransReg_Diox_bact_type"/>
</dbReference>
<proteinExistence type="predicted"/>
<comment type="caution">
    <text evidence="3">The sequence shown here is derived from an EMBL/GenBank/DDBJ whole genome shotgun (WGS) entry which is preliminary data.</text>
</comment>